<evidence type="ECO:0000313" key="1">
    <source>
        <dbReference type="EMBL" id="CAI3972277.1"/>
    </source>
</evidence>
<dbReference type="OrthoDB" id="411717at2759"/>
<dbReference type="AlphaFoldDB" id="A0A9P1FFU2"/>
<protein>
    <submittedName>
        <fullName evidence="1">Uncharacterized protein</fullName>
    </submittedName>
</protein>
<gene>
    <name evidence="1" type="ORF">C1SCF055_LOCUS867</name>
</gene>
<sequence length="202" mass="22200">MAGALDTRLSFLNSHGGPGSRKQHDLRGVHPLAPLRCSSLPTMNIPAGHSHKLGNHLGLQAYANLRGPFVARRDVPIHPKNPRCTEREIYKAKVEEVWIMPERIRPETLPPAGQIKERRQGKRLIGENTNTLSHVDTLIWDTDIDGSDGILRQTDSVIYKGAAGLNAKAERTPIYGHLPPTCSRTFGEVPYQIQGPLAEGGT</sequence>
<accession>A0A9P1FFU2</accession>
<dbReference type="EMBL" id="CAMXCT030000002">
    <property type="protein sequence ID" value="CAL4759589.1"/>
    <property type="molecule type" value="Genomic_DNA"/>
</dbReference>
<dbReference type="EMBL" id="CAMXCT010000002">
    <property type="protein sequence ID" value="CAI3972277.1"/>
    <property type="molecule type" value="Genomic_DNA"/>
</dbReference>
<dbReference type="EMBL" id="CAMXCT020000002">
    <property type="protein sequence ID" value="CAL1125652.1"/>
    <property type="molecule type" value="Genomic_DNA"/>
</dbReference>
<dbReference type="Proteomes" id="UP001152797">
    <property type="component" value="Unassembled WGS sequence"/>
</dbReference>
<keyword evidence="3" id="KW-1185">Reference proteome</keyword>
<name>A0A9P1FFU2_9DINO</name>
<proteinExistence type="predicted"/>
<reference evidence="1" key="1">
    <citation type="submission" date="2022-10" db="EMBL/GenBank/DDBJ databases">
        <authorList>
            <person name="Chen Y."/>
            <person name="Dougan E. K."/>
            <person name="Chan C."/>
            <person name="Rhodes N."/>
            <person name="Thang M."/>
        </authorList>
    </citation>
    <scope>NUCLEOTIDE SEQUENCE</scope>
</reference>
<evidence type="ECO:0000313" key="3">
    <source>
        <dbReference type="Proteomes" id="UP001152797"/>
    </source>
</evidence>
<reference evidence="2" key="2">
    <citation type="submission" date="2024-04" db="EMBL/GenBank/DDBJ databases">
        <authorList>
            <person name="Chen Y."/>
            <person name="Shah S."/>
            <person name="Dougan E. K."/>
            <person name="Thang M."/>
            <person name="Chan C."/>
        </authorList>
    </citation>
    <scope>NUCLEOTIDE SEQUENCE [LARGE SCALE GENOMIC DNA]</scope>
</reference>
<evidence type="ECO:0000313" key="2">
    <source>
        <dbReference type="EMBL" id="CAL1125652.1"/>
    </source>
</evidence>
<organism evidence="1">
    <name type="scientific">Cladocopium goreaui</name>
    <dbReference type="NCBI Taxonomy" id="2562237"/>
    <lineage>
        <taxon>Eukaryota</taxon>
        <taxon>Sar</taxon>
        <taxon>Alveolata</taxon>
        <taxon>Dinophyceae</taxon>
        <taxon>Suessiales</taxon>
        <taxon>Symbiodiniaceae</taxon>
        <taxon>Cladocopium</taxon>
    </lineage>
</organism>
<comment type="caution">
    <text evidence="1">The sequence shown here is derived from an EMBL/GenBank/DDBJ whole genome shotgun (WGS) entry which is preliminary data.</text>
</comment>